<feature type="transmembrane region" description="Helical" evidence="13">
    <location>
        <begin position="100"/>
        <end position="118"/>
    </location>
</feature>
<dbReference type="AlphaFoldDB" id="A0A1M6Z034"/>
<dbReference type="GO" id="GO:0005886">
    <property type="term" value="C:plasma membrane"/>
    <property type="evidence" value="ECO:0007669"/>
    <property type="project" value="UniProtKB-SubCell"/>
</dbReference>
<dbReference type="EMBL" id="FRAP01000022">
    <property type="protein sequence ID" value="SHL23712.1"/>
    <property type="molecule type" value="Genomic_DNA"/>
</dbReference>
<feature type="transmembrane region" description="Helical" evidence="13">
    <location>
        <begin position="15"/>
        <end position="35"/>
    </location>
</feature>
<dbReference type="Proteomes" id="UP000184363">
    <property type="component" value="Unassembled WGS sequence"/>
</dbReference>
<keyword evidence="6 13" id="KW-1133">Transmembrane helix</keyword>
<evidence type="ECO:0000256" key="8">
    <source>
        <dbReference type="ARBA" id="ARBA00023315"/>
    </source>
</evidence>
<reference evidence="14 15" key="1">
    <citation type="submission" date="2016-11" db="EMBL/GenBank/DDBJ databases">
        <authorList>
            <person name="Jaros S."/>
            <person name="Januszkiewicz K."/>
            <person name="Wedrychowicz H."/>
        </authorList>
    </citation>
    <scope>NUCLEOTIDE SEQUENCE [LARGE SCALE GENOMIC DNA]</scope>
    <source>
        <strain evidence="14 15">DSM 43832</strain>
    </source>
</reference>
<evidence type="ECO:0000256" key="13">
    <source>
        <dbReference type="SAM" id="Phobius"/>
    </source>
</evidence>
<evidence type="ECO:0000256" key="12">
    <source>
        <dbReference type="ARBA" id="ARBA00025324"/>
    </source>
</evidence>
<evidence type="ECO:0000256" key="10">
    <source>
        <dbReference type="ARBA" id="ARBA00023603"/>
    </source>
</evidence>
<evidence type="ECO:0000256" key="6">
    <source>
        <dbReference type="ARBA" id="ARBA00022989"/>
    </source>
</evidence>
<keyword evidence="8" id="KW-0012">Acyltransferase</keyword>
<sequence>MTTAAGVLLGPANPLFALIANLVAMAWTATVLHRYRPALAARWFRVRAWEERVWPRLGTGLLSTPLRAVGWNRVIAAQRQFDGTRAGLTDLARHTRASELSHLVVAILSALGGIVAAVCGNLRAALWLWLAAVVFHLHPVLLQRQLRARITRVRSLKSY</sequence>
<dbReference type="STRING" id="1848.SAMN05443637_1222"/>
<dbReference type="UniPathway" id="UPA00029">
    <property type="reaction ID" value="UER00560"/>
</dbReference>
<keyword evidence="7 13" id="KW-0472">Membrane</keyword>
<evidence type="ECO:0000256" key="2">
    <source>
        <dbReference type="ARBA" id="ARBA00022475"/>
    </source>
</evidence>
<comment type="function">
    <text evidence="12">Catalyzes the acylation of glycosyl-4,4'-diaponeurosporenoate, i.e. the esterification of glucose at the C6'' position with the carboxyl group of the C(15) fatty acid 12-methyltetradecanoic acid, to yield staphyloxanthin. This is the last step in the biosynthesis of this orange pigment, present in most staphylococci strains.</text>
</comment>
<accession>A0A1M6Z034</accession>
<protein>
    <recommendedName>
        <fullName evidence="11">Glycosyl-4,4'-diaponeurosporenoate acyltransferase</fullName>
    </recommendedName>
</protein>
<evidence type="ECO:0000256" key="5">
    <source>
        <dbReference type="ARBA" id="ARBA00022729"/>
    </source>
</evidence>
<dbReference type="InterPro" id="IPR044021">
    <property type="entry name" value="CrtO"/>
</dbReference>
<name>A0A1M6Z034_PSETH</name>
<comment type="similarity">
    <text evidence="10">Belongs to the acyltransferase CrtO family.</text>
</comment>
<feature type="transmembrane region" description="Helical" evidence="13">
    <location>
        <begin position="124"/>
        <end position="142"/>
    </location>
</feature>
<keyword evidence="4 13" id="KW-0812">Transmembrane</keyword>
<comment type="pathway">
    <text evidence="9">Carotenoid biosynthesis; staphyloxanthin biosynthesis; staphyloxanthin from farnesyl diphosphate: step 5/5.</text>
</comment>
<dbReference type="Pfam" id="PF18927">
    <property type="entry name" value="CrtO"/>
    <property type="match status" value="1"/>
</dbReference>
<organism evidence="14 15">
    <name type="scientific">Pseudonocardia thermophila</name>
    <dbReference type="NCBI Taxonomy" id="1848"/>
    <lineage>
        <taxon>Bacteria</taxon>
        <taxon>Bacillati</taxon>
        <taxon>Actinomycetota</taxon>
        <taxon>Actinomycetes</taxon>
        <taxon>Pseudonocardiales</taxon>
        <taxon>Pseudonocardiaceae</taxon>
        <taxon>Pseudonocardia</taxon>
    </lineage>
</organism>
<evidence type="ECO:0000313" key="14">
    <source>
        <dbReference type="EMBL" id="SHL23712.1"/>
    </source>
</evidence>
<keyword evidence="2" id="KW-1003">Cell membrane</keyword>
<dbReference type="GO" id="GO:0016746">
    <property type="term" value="F:acyltransferase activity"/>
    <property type="evidence" value="ECO:0007669"/>
    <property type="project" value="UniProtKB-KW"/>
</dbReference>
<keyword evidence="15" id="KW-1185">Reference proteome</keyword>
<evidence type="ECO:0000256" key="7">
    <source>
        <dbReference type="ARBA" id="ARBA00023136"/>
    </source>
</evidence>
<keyword evidence="5" id="KW-0732">Signal</keyword>
<evidence type="ECO:0000256" key="4">
    <source>
        <dbReference type="ARBA" id="ARBA00022692"/>
    </source>
</evidence>
<keyword evidence="3" id="KW-0808">Transferase</keyword>
<evidence type="ECO:0000256" key="1">
    <source>
        <dbReference type="ARBA" id="ARBA00004162"/>
    </source>
</evidence>
<gene>
    <name evidence="14" type="ORF">SAMN05443637_1222</name>
</gene>
<proteinExistence type="inferred from homology"/>
<evidence type="ECO:0000313" key="15">
    <source>
        <dbReference type="Proteomes" id="UP000184363"/>
    </source>
</evidence>
<evidence type="ECO:0000256" key="9">
    <source>
        <dbReference type="ARBA" id="ARBA00023588"/>
    </source>
</evidence>
<evidence type="ECO:0000256" key="3">
    <source>
        <dbReference type="ARBA" id="ARBA00022679"/>
    </source>
</evidence>
<evidence type="ECO:0000256" key="11">
    <source>
        <dbReference type="ARBA" id="ARBA00023667"/>
    </source>
</evidence>
<comment type="subcellular location">
    <subcellularLocation>
        <location evidence="1">Cell membrane</location>
        <topology evidence="1">Single-pass membrane protein</topology>
    </subcellularLocation>
</comment>